<dbReference type="InterPro" id="IPR027840">
    <property type="entry name" value="DUF4493"/>
</dbReference>
<keyword evidence="2" id="KW-1185">Reference proteome</keyword>
<protein>
    <recommendedName>
        <fullName evidence="3">DUF4493 domain-containing protein</fullName>
    </recommendedName>
</protein>
<gene>
    <name evidence="1" type="ORF">SAMN05444349_12216</name>
</gene>
<proteinExistence type="predicted"/>
<evidence type="ECO:0000313" key="2">
    <source>
        <dbReference type="Proteomes" id="UP000184436"/>
    </source>
</evidence>
<dbReference type="STRING" id="871325.SAMN05444349_12216"/>
<dbReference type="Proteomes" id="UP000184436">
    <property type="component" value="Unassembled WGS sequence"/>
</dbReference>
<dbReference type="OrthoDB" id="1046311at2"/>
<organism evidence="1 2">
    <name type="scientific">Bacteroides faecichinchillae</name>
    <dbReference type="NCBI Taxonomy" id="871325"/>
    <lineage>
        <taxon>Bacteria</taxon>
        <taxon>Pseudomonadati</taxon>
        <taxon>Bacteroidota</taxon>
        <taxon>Bacteroidia</taxon>
        <taxon>Bacteroidales</taxon>
        <taxon>Bacteroidaceae</taxon>
        <taxon>Bacteroides</taxon>
    </lineage>
</organism>
<dbReference type="PROSITE" id="PS51257">
    <property type="entry name" value="PROKAR_LIPOPROTEIN"/>
    <property type="match status" value="1"/>
</dbReference>
<sequence length="439" mass="47377">MKQITYILTGISLVIGLSACEMRDELKGKNALNDNEGLVSLDLLAQDYSNIITSRGAFPDEEVNVENYTVQIVNASTDGVVKETSYGDLRAEGGSVKLTAGKYRVRAYNYNGENVGASERPYFKGQTDFQILPGKTTTVNTTCRLSCVEVNLILAKSFEEYFKDDYTITITNGGAGNYVFKKENVGKKIYFNVPENASSILMSVKATTSTDGTDIAQSYTITKPENSENSSKLENGDSFKVTINPGDNPVIDPVTKINLGITVDLTWTETGTTVEIPTENIVFNPGGDSEGGDTNKGEMNVVGLDKTYSFVALSEDVPTVKVDFSVPNGIKKLLVRINSDNEGFMRTLEVFGLGGEFDLANPGDLLGVLSGSLETQEGIGLIDANDPIKDKTSYSFDVTSFMSLLGLYGASENTFTITVSDGINSDIQGDLKVNVTAQE</sequence>
<name>A0A1M5C2W4_9BACE</name>
<accession>A0A1M5C2W4</accession>
<dbReference type="RefSeq" id="WP_025075171.1">
    <property type="nucleotide sequence ID" value="NZ_FQVD01000022.1"/>
</dbReference>
<dbReference type="EMBL" id="FQVD01000022">
    <property type="protein sequence ID" value="SHF49134.1"/>
    <property type="molecule type" value="Genomic_DNA"/>
</dbReference>
<evidence type="ECO:0000313" key="1">
    <source>
        <dbReference type="EMBL" id="SHF49134.1"/>
    </source>
</evidence>
<dbReference type="Pfam" id="PF14900">
    <property type="entry name" value="DUF4493"/>
    <property type="match status" value="1"/>
</dbReference>
<evidence type="ECO:0008006" key="3">
    <source>
        <dbReference type="Google" id="ProtNLM"/>
    </source>
</evidence>
<reference evidence="1 2" key="1">
    <citation type="submission" date="2016-11" db="EMBL/GenBank/DDBJ databases">
        <authorList>
            <person name="Jaros S."/>
            <person name="Januszkiewicz K."/>
            <person name="Wedrychowicz H."/>
        </authorList>
    </citation>
    <scope>NUCLEOTIDE SEQUENCE [LARGE SCALE GENOMIC DNA]</scope>
    <source>
        <strain evidence="1 2">DSM 26883</strain>
    </source>
</reference>
<dbReference type="AlphaFoldDB" id="A0A1M5C2W4"/>